<reference evidence="1 2" key="1">
    <citation type="journal article" date="2018" name="Nat. Ecol. Evol.">
        <title>Genomic signatures of mitonuclear coevolution across populations of Tigriopus californicus.</title>
        <authorList>
            <person name="Barreto F.S."/>
            <person name="Watson E.T."/>
            <person name="Lima T.G."/>
            <person name="Willett C.S."/>
            <person name="Edmands S."/>
            <person name="Li W."/>
            <person name="Burton R.S."/>
        </authorList>
    </citation>
    <scope>NUCLEOTIDE SEQUENCE [LARGE SCALE GENOMIC DNA]</scope>
    <source>
        <strain evidence="1 2">San Diego</strain>
    </source>
</reference>
<dbReference type="PANTHER" id="PTHR14540:SF2">
    <property type="entry name" value="INTEGRATOR COMPLEX SUBUNIT 15"/>
    <property type="match status" value="1"/>
</dbReference>
<proteinExistence type="predicted"/>
<dbReference type="EMBL" id="VCGU01000458">
    <property type="protein sequence ID" value="TRY63338.1"/>
    <property type="molecule type" value="Genomic_DNA"/>
</dbReference>
<dbReference type="STRING" id="6832.A0A553ND51"/>
<organism evidence="1 2">
    <name type="scientific">Tigriopus californicus</name>
    <name type="common">Marine copepod</name>
    <dbReference type="NCBI Taxonomy" id="6832"/>
    <lineage>
        <taxon>Eukaryota</taxon>
        <taxon>Metazoa</taxon>
        <taxon>Ecdysozoa</taxon>
        <taxon>Arthropoda</taxon>
        <taxon>Crustacea</taxon>
        <taxon>Multicrustacea</taxon>
        <taxon>Hexanauplia</taxon>
        <taxon>Copepoda</taxon>
        <taxon>Harpacticoida</taxon>
        <taxon>Harpacticidae</taxon>
        <taxon>Tigriopus</taxon>
    </lineage>
</organism>
<dbReference type="InterPro" id="IPR027844">
    <property type="entry name" value="INTS15"/>
</dbReference>
<gene>
    <name evidence="1" type="ORF">TCAL_02624</name>
</gene>
<accession>A0A553ND51</accession>
<comment type="caution">
    <text evidence="1">The sequence shown here is derived from an EMBL/GenBank/DDBJ whole genome shotgun (WGS) entry which is preliminary data.</text>
</comment>
<dbReference type="OrthoDB" id="5861309at2759"/>
<dbReference type="PANTHER" id="PTHR14540">
    <property type="entry name" value="INTEGRATOR COMPLEX SUBUNIT 15"/>
    <property type="match status" value="1"/>
</dbReference>
<evidence type="ECO:0000313" key="2">
    <source>
        <dbReference type="Proteomes" id="UP000318571"/>
    </source>
</evidence>
<dbReference type="OMA" id="IWMQQLG"/>
<dbReference type="AlphaFoldDB" id="A0A553ND51"/>
<dbReference type="Pfam" id="PF14964">
    <property type="entry name" value="INTS15"/>
    <property type="match status" value="1"/>
</dbReference>
<keyword evidence="2" id="KW-1185">Reference proteome</keyword>
<evidence type="ECO:0000313" key="1">
    <source>
        <dbReference type="EMBL" id="TRY63338.1"/>
    </source>
</evidence>
<dbReference type="Proteomes" id="UP000318571">
    <property type="component" value="Chromosome 10"/>
</dbReference>
<protein>
    <submittedName>
        <fullName evidence="1">Uncharacterized protein</fullName>
    </submittedName>
</protein>
<name>A0A553ND51_TIGCA</name>
<sequence>MSMSLEHRSSLRKLPFPACTNEALKRLQNQCLTFAHKQPSPKEIEVVLEVINEFVFNAGSGKSDKRSTPQTILELQMLQVLLDYFKDPDIDPTVLCTVFVFLFMDPSKTEVMAKLVSLAMSIPTESVLKCTGVWMVQQGFTSERCMDLAHILVDEYILVIPDHVNTLKNLARLCPIFTSNLMTAITDMYPTLDKPPPKKILELFVAWMNVSSCIPFTAANKAINGSLPPSSAGSQSNSGTFTSLIGMARWNILAPLLDDPSNDAIYARLQLALLESFIEVQSIRSEYKPDVVAVKKVVALIQSLEMAMKSCENVQPEAKQESLDRLGQFLQAVSFSQCLSGRIAEIITTLKKLPSNRLIQMYVVNLAKV</sequence>